<dbReference type="SUPFAM" id="SSF47413">
    <property type="entry name" value="lambda repressor-like DNA-binding domains"/>
    <property type="match status" value="1"/>
</dbReference>
<gene>
    <name evidence="5" type="ORF">Y036_6130</name>
</gene>
<evidence type="ECO:0000256" key="3">
    <source>
        <dbReference type="ARBA" id="ARBA00023163"/>
    </source>
</evidence>
<sequence>MIKQRRTPVIDAPSEGAATVIDIARRAGVSAMTVSRALNGTAHVAERTRAKVLEAARELNYVVNLSARRLKSAHTGVLGFVVSDLQFPYMAELIGVASEAARVAGYDMLVQTTWSDPQREQEHVGSLLSGLCDGLLIALPNTDAKYLSTLVTNKVPVVLLNYWRGGAELNTVRADNHDGAAALTRHLLELGHRRIAFVAGTSHTGQSAERERGWRDAMRDSGVEVDESLVRVGNFELAGGRRAMEELLALPKPPTAVFAANDLMAMGAMEVASERNIDVPREISIAGFDDIPVARHLRPSLTTVRHPFPELSNRAVKLVLELMESGNQEPQCIELPSEVIVRESTGPLVKVREKRRRATA</sequence>
<evidence type="ECO:0000313" key="5">
    <source>
        <dbReference type="EMBL" id="KGX17079.1"/>
    </source>
</evidence>
<dbReference type="EMBL" id="JQIM01000007">
    <property type="protein sequence ID" value="KGX17079.1"/>
    <property type="molecule type" value="Genomic_DNA"/>
</dbReference>
<organism evidence="5 6">
    <name type="scientific">Burkholderia pseudomallei</name>
    <name type="common">Pseudomonas pseudomallei</name>
    <dbReference type="NCBI Taxonomy" id="28450"/>
    <lineage>
        <taxon>Bacteria</taxon>
        <taxon>Pseudomonadati</taxon>
        <taxon>Pseudomonadota</taxon>
        <taxon>Betaproteobacteria</taxon>
        <taxon>Burkholderiales</taxon>
        <taxon>Burkholderiaceae</taxon>
        <taxon>Burkholderia</taxon>
        <taxon>pseudomallei group</taxon>
    </lineage>
</organism>
<name>A0AA40JIZ8_BURPE</name>
<dbReference type="InterPro" id="IPR000843">
    <property type="entry name" value="HTH_LacI"/>
</dbReference>
<keyword evidence="1" id="KW-0805">Transcription regulation</keyword>
<dbReference type="InterPro" id="IPR028082">
    <property type="entry name" value="Peripla_BP_I"/>
</dbReference>
<evidence type="ECO:0000259" key="4">
    <source>
        <dbReference type="PROSITE" id="PS50932"/>
    </source>
</evidence>
<feature type="domain" description="HTH lacI-type" evidence="4">
    <location>
        <begin position="18"/>
        <end position="72"/>
    </location>
</feature>
<dbReference type="SMART" id="SM00354">
    <property type="entry name" value="HTH_LACI"/>
    <property type="match status" value="1"/>
</dbReference>
<dbReference type="AlphaFoldDB" id="A0AA40JIZ8"/>
<dbReference type="Pfam" id="PF13377">
    <property type="entry name" value="Peripla_BP_3"/>
    <property type="match status" value="1"/>
</dbReference>
<dbReference type="Gene3D" id="1.10.260.40">
    <property type="entry name" value="lambda repressor-like DNA-binding domains"/>
    <property type="match status" value="1"/>
</dbReference>
<accession>A0AA40JIZ8</accession>
<keyword evidence="2" id="KW-0238">DNA-binding</keyword>
<dbReference type="Proteomes" id="UP000030475">
    <property type="component" value="Unassembled WGS sequence"/>
</dbReference>
<dbReference type="KEGG" id="but:X994_6492"/>
<dbReference type="CDD" id="cd06267">
    <property type="entry name" value="PBP1_LacI_sugar_binding-like"/>
    <property type="match status" value="1"/>
</dbReference>
<dbReference type="InterPro" id="IPR046335">
    <property type="entry name" value="LacI/GalR-like_sensor"/>
</dbReference>
<dbReference type="Gene3D" id="3.40.50.2300">
    <property type="match status" value="2"/>
</dbReference>
<evidence type="ECO:0000313" key="6">
    <source>
        <dbReference type="Proteomes" id="UP000030475"/>
    </source>
</evidence>
<dbReference type="PROSITE" id="PS50932">
    <property type="entry name" value="HTH_LACI_2"/>
    <property type="match status" value="1"/>
</dbReference>
<dbReference type="InterPro" id="IPR010982">
    <property type="entry name" value="Lambda_DNA-bd_dom_sf"/>
</dbReference>
<protein>
    <submittedName>
        <fullName evidence="5">Bacterial regulatory s, lacI family protein</fullName>
    </submittedName>
</protein>
<evidence type="ECO:0000256" key="2">
    <source>
        <dbReference type="ARBA" id="ARBA00023125"/>
    </source>
</evidence>
<dbReference type="GO" id="GO:0003700">
    <property type="term" value="F:DNA-binding transcription factor activity"/>
    <property type="evidence" value="ECO:0007669"/>
    <property type="project" value="TreeGrafter"/>
</dbReference>
<dbReference type="PROSITE" id="PS00356">
    <property type="entry name" value="HTH_LACI_1"/>
    <property type="match status" value="1"/>
</dbReference>
<dbReference type="GO" id="GO:0000976">
    <property type="term" value="F:transcription cis-regulatory region binding"/>
    <property type="evidence" value="ECO:0007669"/>
    <property type="project" value="TreeGrafter"/>
</dbReference>
<proteinExistence type="predicted"/>
<evidence type="ECO:0000256" key="1">
    <source>
        <dbReference type="ARBA" id="ARBA00023015"/>
    </source>
</evidence>
<dbReference type="PANTHER" id="PTHR30146:SF109">
    <property type="entry name" value="HTH-TYPE TRANSCRIPTIONAL REGULATOR GALS"/>
    <property type="match status" value="1"/>
</dbReference>
<keyword evidence="3" id="KW-0804">Transcription</keyword>
<comment type="caution">
    <text evidence="5">The sequence shown here is derived from an EMBL/GenBank/DDBJ whole genome shotgun (WGS) entry which is preliminary data.</text>
</comment>
<dbReference type="SUPFAM" id="SSF53822">
    <property type="entry name" value="Periplasmic binding protein-like I"/>
    <property type="match status" value="1"/>
</dbReference>
<dbReference type="PANTHER" id="PTHR30146">
    <property type="entry name" value="LACI-RELATED TRANSCRIPTIONAL REPRESSOR"/>
    <property type="match status" value="1"/>
</dbReference>
<dbReference type="CDD" id="cd01392">
    <property type="entry name" value="HTH_LacI"/>
    <property type="match status" value="1"/>
</dbReference>
<reference evidence="5 6" key="1">
    <citation type="submission" date="2014-08" db="EMBL/GenBank/DDBJ databases">
        <authorList>
            <person name="Bunnell A."/>
            <person name="Chain P.S."/>
            <person name="Chertkov O."/>
            <person name="Currie B.J."/>
            <person name="Daligault H.E."/>
            <person name="Davenport K.W."/>
            <person name="Davis C."/>
            <person name="Gleasner C.D."/>
            <person name="Johnson S.L."/>
            <person name="Kaestli M."/>
            <person name="Koren S."/>
            <person name="Kunde Y.A."/>
            <person name="Mayo M."/>
            <person name="McMurry K.K."/>
            <person name="Price E.P."/>
            <person name="Reitenga K.G."/>
            <person name="Robison R."/>
            <person name="Rosovitz M.J."/>
            <person name="Sarovich D.S."/>
            <person name="Teshima H."/>
        </authorList>
    </citation>
    <scope>NUCLEOTIDE SEQUENCE [LARGE SCALE GENOMIC DNA]</scope>
    <source>
        <strain evidence="5 6">MSHR44</strain>
    </source>
</reference>
<dbReference type="Pfam" id="PF00356">
    <property type="entry name" value="LacI"/>
    <property type="match status" value="1"/>
</dbReference>